<name>A0AAV6SHH7_SOLSE</name>
<evidence type="ECO:0000313" key="2">
    <source>
        <dbReference type="Proteomes" id="UP000693946"/>
    </source>
</evidence>
<sequence length="277" mass="31186">TFVSSHMELPQLVDGIRADTGLCNSLQPHTSRVCSIYGTRPSRQYSFCTRCKVMQTLGINVNFRQISLEDINLFVCFFTGTINISFPYMETVSYVCWREALPLREEASQPAYALLELSLSSLTLEPQDTAEGMTRCLSPARPTREPCLCAFVTESDLVTRSDSWRRHRTSMLRLIMSPAWPTEWKHSFIQSLSITDLLVFNMTRYECCVPGLSIDSFHDSAWHGIANVARVIIARLREPAMKLFSLSSAVTEDAILLSSSVFLHSSKFPRAGGNKPL</sequence>
<reference evidence="1 2" key="1">
    <citation type="journal article" date="2021" name="Sci. Rep.">
        <title>Chromosome anchoring in Senegalese sole (Solea senegalensis) reveals sex-associated markers and genome rearrangements in flatfish.</title>
        <authorList>
            <person name="Guerrero-Cozar I."/>
            <person name="Gomez-Garrido J."/>
            <person name="Berbel C."/>
            <person name="Martinez-Blanch J.F."/>
            <person name="Alioto T."/>
            <person name="Claros M.G."/>
            <person name="Gagnaire P.A."/>
            <person name="Manchado M."/>
        </authorList>
    </citation>
    <scope>NUCLEOTIDE SEQUENCE [LARGE SCALE GENOMIC DNA]</scope>
    <source>
        <strain evidence="1">Sse05_10M</strain>
    </source>
</reference>
<keyword evidence="2" id="KW-1185">Reference proteome</keyword>
<comment type="caution">
    <text evidence="1">The sequence shown here is derived from an EMBL/GenBank/DDBJ whole genome shotgun (WGS) entry which is preliminary data.</text>
</comment>
<dbReference type="EMBL" id="JAGKHQ010000004">
    <property type="protein sequence ID" value="KAG7517226.1"/>
    <property type="molecule type" value="Genomic_DNA"/>
</dbReference>
<dbReference type="AlphaFoldDB" id="A0AAV6SHH7"/>
<accession>A0AAV6SHH7</accession>
<feature type="non-terminal residue" evidence="1">
    <location>
        <position position="1"/>
    </location>
</feature>
<protein>
    <submittedName>
        <fullName evidence="1">Uncharacterized protein</fullName>
    </submittedName>
</protein>
<feature type="non-terminal residue" evidence="1">
    <location>
        <position position="277"/>
    </location>
</feature>
<proteinExistence type="predicted"/>
<dbReference type="Proteomes" id="UP000693946">
    <property type="component" value="Linkage Group LG12"/>
</dbReference>
<evidence type="ECO:0000313" key="1">
    <source>
        <dbReference type="EMBL" id="KAG7517226.1"/>
    </source>
</evidence>
<gene>
    <name evidence="1" type="ORF">JOB18_001704</name>
</gene>
<organism evidence="1 2">
    <name type="scientific">Solea senegalensis</name>
    <name type="common">Senegalese sole</name>
    <dbReference type="NCBI Taxonomy" id="28829"/>
    <lineage>
        <taxon>Eukaryota</taxon>
        <taxon>Metazoa</taxon>
        <taxon>Chordata</taxon>
        <taxon>Craniata</taxon>
        <taxon>Vertebrata</taxon>
        <taxon>Euteleostomi</taxon>
        <taxon>Actinopterygii</taxon>
        <taxon>Neopterygii</taxon>
        <taxon>Teleostei</taxon>
        <taxon>Neoteleostei</taxon>
        <taxon>Acanthomorphata</taxon>
        <taxon>Carangaria</taxon>
        <taxon>Pleuronectiformes</taxon>
        <taxon>Pleuronectoidei</taxon>
        <taxon>Soleidae</taxon>
        <taxon>Solea</taxon>
    </lineage>
</organism>